<evidence type="ECO:0000256" key="5">
    <source>
        <dbReference type="ARBA" id="ARBA00023015"/>
    </source>
</evidence>
<dbReference type="Gene3D" id="3.30.890.10">
    <property type="entry name" value="Methyl-cpg-binding Protein 2, Chain A"/>
    <property type="match status" value="1"/>
</dbReference>
<keyword evidence="4" id="KW-0862">Zinc</keyword>
<keyword evidence="2" id="KW-0479">Metal-binding</keyword>
<keyword evidence="8" id="KW-0539">Nucleus</keyword>
<evidence type="ECO:0000256" key="7">
    <source>
        <dbReference type="ARBA" id="ARBA00023163"/>
    </source>
</evidence>
<keyword evidence="3" id="KW-0863">Zinc-finger</keyword>
<dbReference type="SMART" id="SM00391">
    <property type="entry name" value="MBD"/>
    <property type="match status" value="1"/>
</dbReference>
<comment type="caution">
    <text evidence="12">The sequence shown here is derived from an EMBL/GenBank/DDBJ whole genome shotgun (WGS) entry which is preliminary data.</text>
</comment>
<protein>
    <submittedName>
        <fullName evidence="12">Uncharacterized protein</fullName>
    </submittedName>
</protein>
<dbReference type="GO" id="GO:0003677">
    <property type="term" value="F:DNA binding"/>
    <property type="evidence" value="ECO:0007669"/>
    <property type="project" value="UniProtKB-KW"/>
</dbReference>
<dbReference type="Pfam" id="PF07496">
    <property type="entry name" value="zf-CW"/>
    <property type="match status" value="1"/>
</dbReference>
<evidence type="ECO:0000256" key="6">
    <source>
        <dbReference type="ARBA" id="ARBA00023125"/>
    </source>
</evidence>
<accession>A0AAD5IXG7</accession>
<dbReference type="AlphaFoldDB" id="A0AAD5IXG7"/>
<gene>
    <name evidence="12" type="ORF">LWI28_004888</name>
</gene>
<organism evidence="12 13">
    <name type="scientific">Acer negundo</name>
    <name type="common">Box elder</name>
    <dbReference type="NCBI Taxonomy" id="4023"/>
    <lineage>
        <taxon>Eukaryota</taxon>
        <taxon>Viridiplantae</taxon>
        <taxon>Streptophyta</taxon>
        <taxon>Embryophyta</taxon>
        <taxon>Tracheophyta</taxon>
        <taxon>Spermatophyta</taxon>
        <taxon>Magnoliopsida</taxon>
        <taxon>eudicotyledons</taxon>
        <taxon>Gunneridae</taxon>
        <taxon>Pentapetalae</taxon>
        <taxon>rosids</taxon>
        <taxon>malvids</taxon>
        <taxon>Sapindales</taxon>
        <taxon>Sapindaceae</taxon>
        <taxon>Hippocastanoideae</taxon>
        <taxon>Acereae</taxon>
        <taxon>Acer</taxon>
    </lineage>
</organism>
<dbReference type="PANTHER" id="PTHR12396:SF10">
    <property type="entry name" value="METHYL-CPG-BINDING DOMAIN-CONTAINING PROTEIN 1-RELATED"/>
    <property type="match status" value="1"/>
</dbReference>
<dbReference type="CDD" id="cd01396">
    <property type="entry name" value="MeCP2_MBD"/>
    <property type="match status" value="1"/>
</dbReference>
<dbReference type="Proteomes" id="UP001064489">
    <property type="component" value="Chromosome 4"/>
</dbReference>
<dbReference type="PANTHER" id="PTHR12396">
    <property type="entry name" value="METHYL-CPG BINDING PROTEIN, MBD"/>
    <property type="match status" value="1"/>
</dbReference>
<evidence type="ECO:0000256" key="3">
    <source>
        <dbReference type="ARBA" id="ARBA00022771"/>
    </source>
</evidence>
<dbReference type="SUPFAM" id="SSF54171">
    <property type="entry name" value="DNA-binding domain"/>
    <property type="match status" value="1"/>
</dbReference>
<dbReference type="EMBL" id="JAJSOW010000101">
    <property type="protein sequence ID" value="KAI9180450.1"/>
    <property type="molecule type" value="Genomic_DNA"/>
</dbReference>
<dbReference type="GO" id="GO:0000118">
    <property type="term" value="C:histone deacetylase complex"/>
    <property type="evidence" value="ECO:0007669"/>
    <property type="project" value="UniProtKB-ARBA"/>
</dbReference>
<evidence type="ECO:0000256" key="2">
    <source>
        <dbReference type="ARBA" id="ARBA00022723"/>
    </source>
</evidence>
<evidence type="ECO:0000313" key="12">
    <source>
        <dbReference type="EMBL" id="KAI9180450.1"/>
    </source>
</evidence>
<dbReference type="Pfam" id="PF01429">
    <property type="entry name" value="MBD"/>
    <property type="match status" value="1"/>
</dbReference>
<reference evidence="12" key="2">
    <citation type="submission" date="2023-02" db="EMBL/GenBank/DDBJ databases">
        <authorList>
            <person name="Swenson N.G."/>
            <person name="Wegrzyn J.L."/>
            <person name="Mcevoy S.L."/>
        </authorList>
    </citation>
    <scope>NUCLEOTIDE SEQUENCE</scope>
    <source>
        <strain evidence="12">91603</strain>
        <tissue evidence="12">Leaf</tissue>
    </source>
</reference>
<evidence type="ECO:0000313" key="13">
    <source>
        <dbReference type="Proteomes" id="UP001064489"/>
    </source>
</evidence>
<feature type="region of interest" description="Disordered" evidence="9">
    <location>
        <begin position="1"/>
        <end position="23"/>
    </location>
</feature>
<dbReference type="GO" id="GO:0008270">
    <property type="term" value="F:zinc ion binding"/>
    <property type="evidence" value="ECO:0007669"/>
    <property type="project" value="UniProtKB-KW"/>
</dbReference>
<evidence type="ECO:0000256" key="4">
    <source>
        <dbReference type="ARBA" id="ARBA00022833"/>
    </source>
</evidence>
<sequence>MDDKQDIATSGTASKNSRPSAVGLSSRSIDFHAAQCQNCLKWRLITTLEEYEEIRSEVEEKPFVCERKYGSSCKDPADIDYDSTRVWVIDKPGIPKTPEGFKRSLVLRRDFSKMDVYYITPAGKKLRTRNEVAAFLNSNPKYSDLPISDFAFQVPKVMDDTIPEDAARKTYASGDGKKKKYDIKRSCFR</sequence>
<feature type="domain" description="CW-type" evidence="11">
    <location>
        <begin position="26"/>
        <end position="81"/>
    </location>
</feature>
<feature type="domain" description="MBD" evidence="10">
    <location>
        <begin position="87"/>
        <end position="157"/>
    </location>
</feature>
<keyword evidence="5" id="KW-0805">Transcription regulation</keyword>
<comment type="subcellular location">
    <subcellularLocation>
        <location evidence="1">Nucleus</location>
    </subcellularLocation>
</comment>
<proteinExistence type="predicted"/>
<dbReference type="InterPro" id="IPR001739">
    <property type="entry name" value="Methyl_CpG_DNA-bd"/>
</dbReference>
<evidence type="ECO:0000259" key="11">
    <source>
        <dbReference type="PROSITE" id="PS51050"/>
    </source>
</evidence>
<name>A0AAD5IXG7_ACENE</name>
<evidence type="ECO:0000256" key="1">
    <source>
        <dbReference type="ARBA" id="ARBA00004123"/>
    </source>
</evidence>
<dbReference type="PROSITE" id="PS50982">
    <property type="entry name" value="MBD"/>
    <property type="match status" value="1"/>
</dbReference>
<keyword evidence="6" id="KW-0238">DNA-binding</keyword>
<keyword evidence="13" id="KW-1185">Reference proteome</keyword>
<dbReference type="FunFam" id="3.30.890.10:FF:000012">
    <property type="entry name" value="Methyl-CpG-binding domain-containing protein 1"/>
    <property type="match status" value="1"/>
</dbReference>
<dbReference type="InterPro" id="IPR016177">
    <property type="entry name" value="DNA-bd_dom_sf"/>
</dbReference>
<evidence type="ECO:0000256" key="8">
    <source>
        <dbReference type="ARBA" id="ARBA00023242"/>
    </source>
</evidence>
<evidence type="ECO:0000259" key="10">
    <source>
        <dbReference type="PROSITE" id="PS50982"/>
    </source>
</evidence>
<feature type="compositionally biased region" description="Polar residues" evidence="9">
    <location>
        <begin position="7"/>
        <end position="23"/>
    </location>
</feature>
<dbReference type="PROSITE" id="PS51050">
    <property type="entry name" value="ZF_CW"/>
    <property type="match status" value="1"/>
</dbReference>
<evidence type="ECO:0000256" key="9">
    <source>
        <dbReference type="SAM" id="MobiDB-lite"/>
    </source>
</evidence>
<keyword evidence="7" id="KW-0804">Transcription</keyword>
<reference evidence="12" key="1">
    <citation type="journal article" date="2022" name="Plant J.">
        <title>Strategies of tolerance reflected in two North American maple genomes.</title>
        <authorList>
            <person name="McEvoy S.L."/>
            <person name="Sezen U.U."/>
            <person name="Trouern-Trend A."/>
            <person name="McMahon S.M."/>
            <person name="Schaberg P.G."/>
            <person name="Yang J."/>
            <person name="Wegrzyn J.L."/>
            <person name="Swenson N.G."/>
        </authorList>
    </citation>
    <scope>NUCLEOTIDE SEQUENCE</scope>
    <source>
        <strain evidence="12">91603</strain>
    </source>
</reference>
<dbReference type="InterPro" id="IPR011124">
    <property type="entry name" value="Znf_CW"/>
</dbReference>